<organism evidence="9 10">
    <name type="scientific">Brevibacillus fluminis</name>
    <dbReference type="NCBI Taxonomy" id="511487"/>
    <lineage>
        <taxon>Bacteria</taxon>
        <taxon>Bacillati</taxon>
        <taxon>Bacillota</taxon>
        <taxon>Bacilli</taxon>
        <taxon>Bacillales</taxon>
        <taxon>Paenibacillaceae</taxon>
        <taxon>Brevibacillus</taxon>
    </lineage>
</organism>
<evidence type="ECO:0000256" key="7">
    <source>
        <dbReference type="ARBA" id="ARBA00023239"/>
    </source>
</evidence>
<keyword evidence="7" id="KW-0456">Lyase</keyword>
<keyword evidence="4 8" id="KW-0378">Hydrolase</keyword>
<evidence type="ECO:0000256" key="2">
    <source>
        <dbReference type="ARBA" id="ARBA00022670"/>
    </source>
</evidence>
<comment type="caution">
    <text evidence="9">The sequence shown here is derived from an EMBL/GenBank/DDBJ whole genome shotgun (WGS) entry which is preliminary data.</text>
</comment>
<dbReference type="EMBL" id="RHHQ01000013">
    <property type="protein sequence ID" value="RNB85986.1"/>
    <property type="molecule type" value="Genomic_DNA"/>
</dbReference>
<dbReference type="GO" id="GO:0106300">
    <property type="term" value="P:protein-DNA covalent cross-linking repair"/>
    <property type="evidence" value="ECO:0007669"/>
    <property type="project" value="InterPro"/>
</dbReference>
<dbReference type="PANTHER" id="PTHR13604:SF0">
    <property type="entry name" value="ABASIC SITE PROCESSING PROTEIN HMCES"/>
    <property type="match status" value="1"/>
</dbReference>
<dbReference type="Proteomes" id="UP000271031">
    <property type="component" value="Unassembled WGS sequence"/>
</dbReference>
<reference evidence="9 10" key="1">
    <citation type="submission" date="2018-10" db="EMBL/GenBank/DDBJ databases">
        <title>Phylogenomics of Brevibacillus.</title>
        <authorList>
            <person name="Dunlap C."/>
        </authorList>
    </citation>
    <scope>NUCLEOTIDE SEQUENCE [LARGE SCALE GENOMIC DNA]</scope>
    <source>
        <strain evidence="9 10">JCM 15716</strain>
    </source>
</reference>
<gene>
    <name evidence="9" type="ORF">EDM56_18120</name>
</gene>
<comment type="similarity">
    <text evidence="1 8">Belongs to the SOS response-associated peptidase family.</text>
</comment>
<dbReference type="RefSeq" id="WP_122919397.1">
    <property type="nucleotide sequence ID" value="NZ_RHHQ01000013.1"/>
</dbReference>
<accession>A0A3M8DD78</accession>
<keyword evidence="6" id="KW-0238">DNA-binding</keyword>
<evidence type="ECO:0000313" key="10">
    <source>
        <dbReference type="Proteomes" id="UP000271031"/>
    </source>
</evidence>
<dbReference type="GO" id="GO:0016829">
    <property type="term" value="F:lyase activity"/>
    <property type="evidence" value="ECO:0007669"/>
    <property type="project" value="UniProtKB-KW"/>
</dbReference>
<sequence>MCGRFTLVTDPLQVLERFVIDEMKIDLQPRYNVAPGQLIPAIIATGGKRRIGQLRWGLVPAWAEDEKVGYKLINARAETVGDKPAFQRLLERKRCIIPADGFYEWRQLEGKKKQPMRIMMKSQALFAFAGLYDTWTSPRGEKLHSCTIITTKPNDVVRDIHERMPVILRRQDEAIWLDRERCDAELLRSLLVPYDAAEMRSYPVPVMVGNVRNDSPECIEELV</sequence>
<dbReference type="GO" id="GO:0008233">
    <property type="term" value="F:peptidase activity"/>
    <property type="evidence" value="ECO:0007669"/>
    <property type="project" value="UniProtKB-KW"/>
</dbReference>
<protein>
    <recommendedName>
        <fullName evidence="8">Abasic site processing protein</fullName>
        <ecNumber evidence="8">3.4.-.-</ecNumber>
    </recommendedName>
</protein>
<evidence type="ECO:0000256" key="3">
    <source>
        <dbReference type="ARBA" id="ARBA00022763"/>
    </source>
</evidence>
<dbReference type="InterPro" id="IPR036590">
    <property type="entry name" value="SRAP-like"/>
</dbReference>
<evidence type="ECO:0000256" key="5">
    <source>
        <dbReference type="ARBA" id="ARBA00023124"/>
    </source>
</evidence>
<keyword evidence="3" id="KW-0227">DNA damage</keyword>
<evidence type="ECO:0000256" key="1">
    <source>
        <dbReference type="ARBA" id="ARBA00008136"/>
    </source>
</evidence>
<keyword evidence="10" id="KW-1185">Reference proteome</keyword>
<evidence type="ECO:0000313" key="9">
    <source>
        <dbReference type="EMBL" id="RNB85986.1"/>
    </source>
</evidence>
<proteinExistence type="inferred from homology"/>
<dbReference type="Gene3D" id="3.90.1680.10">
    <property type="entry name" value="SOS response associated peptidase-like"/>
    <property type="match status" value="1"/>
</dbReference>
<dbReference type="InterPro" id="IPR003738">
    <property type="entry name" value="SRAP"/>
</dbReference>
<dbReference type="SUPFAM" id="SSF143081">
    <property type="entry name" value="BB1717-like"/>
    <property type="match status" value="1"/>
</dbReference>
<keyword evidence="5" id="KW-0190">Covalent protein-DNA linkage</keyword>
<dbReference type="AlphaFoldDB" id="A0A3M8DD78"/>
<dbReference type="GO" id="GO:0003697">
    <property type="term" value="F:single-stranded DNA binding"/>
    <property type="evidence" value="ECO:0007669"/>
    <property type="project" value="InterPro"/>
</dbReference>
<evidence type="ECO:0000256" key="8">
    <source>
        <dbReference type="RuleBase" id="RU364100"/>
    </source>
</evidence>
<dbReference type="OrthoDB" id="9782620at2"/>
<keyword evidence="2 8" id="KW-0645">Protease</keyword>
<evidence type="ECO:0000256" key="6">
    <source>
        <dbReference type="ARBA" id="ARBA00023125"/>
    </source>
</evidence>
<dbReference type="PANTHER" id="PTHR13604">
    <property type="entry name" value="DC12-RELATED"/>
    <property type="match status" value="1"/>
</dbReference>
<evidence type="ECO:0000256" key="4">
    <source>
        <dbReference type="ARBA" id="ARBA00022801"/>
    </source>
</evidence>
<dbReference type="GO" id="GO:0006508">
    <property type="term" value="P:proteolysis"/>
    <property type="evidence" value="ECO:0007669"/>
    <property type="project" value="UniProtKB-KW"/>
</dbReference>
<dbReference type="Pfam" id="PF02586">
    <property type="entry name" value="SRAP"/>
    <property type="match status" value="1"/>
</dbReference>
<dbReference type="EC" id="3.4.-.-" evidence="8"/>
<name>A0A3M8DD78_9BACL</name>